<dbReference type="PATRIC" id="fig|1185652.3.peg.2150"/>
<proteinExistence type="predicted"/>
<protein>
    <submittedName>
        <fullName evidence="1">Uncharacterized protein</fullName>
    </submittedName>
</protein>
<dbReference type="RefSeq" id="WP_014762836.1">
    <property type="nucleotide sequence ID" value="NC_018000.1"/>
</dbReference>
<name>I3X460_SINF2</name>
<dbReference type="Proteomes" id="UP000006180">
    <property type="component" value="Chromosome"/>
</dbReference>
<dbReference type="KEGG" id="sfd:USDA257_c20840"/>
<reference evidence="1 2" key="1">
    <citation type="journal article" date="2012" name="J. Bacteriol.">
        <title>Complete genome sequence of the broad-host-range strain Sinorhizobium fredii USDA257.</title>
        <authorList>
            <person name="Schuldes J."/>
            <person name="Rodriguez Orbegoso M."/>
            <person name="Schmeisser C."/>
            <person name="Krishnan H.B."/>
            <person name="Daniel R."/>
            <person name="Streit W.R."/>
        </authorList>
    </citation>
    <scope>NUCLEOTIDE SEQUENCE [LARGE SCALE GENOMIC DNA]</scope>
    <source>
        <strain evidence="1 2">USDA 257</strain>
    </source>
</reference>
<organism evidence="1 2">
    <name type="scientific">Sinorhizobium fredii (strain USDA 257)</name>
    <dbReference type="NCBI Taxonomy" id="1185652"/>
    <lineage>
        <taxon>Bacteria</taxon>
        <taxon>Pseudomonadati</taxon>
        <taxon>Pseudomonadota</taxon>
        <taxon>Alphaproteobacteria</taxon>
        <taxon>Hyphomicrobiales</taxon>
        <taxon>Rhizobiaceae</taxon>
        <taxon>Sinorhizobium/Ensifer group</taxon>
        <taxon>Sinorhizobium</taxon>
    </lineage>
</organism>
<sequence>MTAEIAILNRTAVALAADSVVTLSDGRRHKTYDSAEKIFEFSRYQPIALMIYNNAQFMNAPFEVIIRDYRERLTVNSFASLIQVWPDFEKYLLDFKRSEEDELDHFRGMVLKEVGDLRAKLMSHFLGSITRRRRKADESSEHFILRQCKVRQNEALEAPLKDFLTDVSLEDFRRIYRPAIVEVAKGVKLDMSDDIEDALCEMMFAVIKSNERSAAFTGLVFAGFGREELFPTLSSVEIDGVYFNRFRILGSKLIDIDRRGETAAVVPFAQQDMPERFMLGIDREFEGALEDLSSALVGQIVDQNKKAFRNGKADLVKTAAAEQFRIGLERLKKKNSDNLRSVVNHLSKKELGEVAYSLVELTSRKRRYSNDLETVGGPIDVAILTKNEGFIWVRRKHYFDVSLNPRYDPQRKR</sequence>
<dbReference type="HOGENOM" id="CLU_055428_0_0_5"/>
<dbReference type="eggNOG" id="ENOG502Z7IZ">
    <property type="taxonomic scope" value="Bacteria"/>
</dbReference>
<dbReference type="EMBL" id="CP003563">
    <property type="protein sequence ID" value="AFL50666.1"/>
    <property type="molecule type" value="Genomic_DNA"/>
</dbReference>
<accession>I3X460</accession>
<dbReference type="STRING" id="1185652.USDA257_c20840"/>
<evidence type="ECO:0000313" key="1">
    <source>
        <dbReference type="EMBL" id="AFL50666.1"/>
    </source>
</evidence>
<dbReference type="AlphaFoldDB" id="I3X460"/>
<gene>
    <name evidence="1" type="ORF">USDA257_c20840</name>
</gene>
<evidence type="ECO:0000313" key="2">
    <source>
        <dbReference type="Proteomes" id="UP000006180"/>
    </source>
</evidence>